<dbReference type="KEGG" id="cqu:CpipJ_CPIJ016030"/>
<feature type="region of interest" description="Disordered" evidence="1">
    <location>
        <begin position="65"/>
        <end position="136"/>
    </location>
</feature>
<dbReference type="eggNOG" id="ENOG502RPK3">
    <property type="taxonomic scope" value="Eukaryota"/>
</dbReference>
<dbReference type="STRING" id="7176.B0X9L2"/>
<dbReference type="EMBL" id="DS232541">
    <property type="protein sequence ID" value="EDS43181.1"/>
    <property type="molecule type" value="Genomic_DNA"/>
</dbReference>
<evidence type="ECO:0000313" key="2">
    <source>
        <dbReference type="EMBL" id="EDS43181.1"/>
    </source>
</evidence>
<evidence type="ECO:0000256" key="1">
    <source>
        <dbReference type="SAM" id="MobiDB-lite"/>
    </source>
</evidence>
<feature type="compositionally biased region" description="Low complexity" evidence="1">
    <location>
        <begin position="73"/>
        <end position="90"/>
    </location>
</feature>
<dbReference type="AlphaFoldDB" id="B0X9L2"/>
<dbReference type="EnsemblMetazoa" id="CPIJ016030-RA">
    <property type="protein sequence ID" value="CPIJ016030-PA"/>
    <property type="gene ID" value="CPIJ016030"/>
</dbReference>
<dbReference type="PANTHER" id="PTHR48174:SF5">
    <property type="entry name" value="VACUOLAR PROTEIN SORTING-ASSOCIATED PROTEIN 62"/>
    <property type="match status" value="1"/>
</dbReference>
<evidence type="ECO:0000313" key="4">
    <source>
        <dbReference type="Proteomes" id="UP000002320"/>
    </source>
</evidence>
<dbReference type="InParanoid" id="B0X9L2"/>
<feature type="compositionally biased region" description="Basic and acidic residues" evidence="1">
    <location>
        <begin position="304"/>
        <end position="313"/>
    </location>
</feature>
<feature type="region of interest" description="Disordered" evidence="1">
    <location>
        <begin position="297"/>
        <end position="320"/>
    </location>
</feature>
<dbReference type="OMA" id="NEYPHFH"/>
<accession>B0X9L2</accession>
<keyword evidence="4" id="KW-1185">Reference proteome</keyword>
<dbReference type="PANTHER" id="PTHR48174">
    <property type="entry name" value="DUF946 FAMILY PROTEIN"/>
    <property type="match status" value="1"/>
</dbReference>
<feature type="compositionally biased region" description="Acidic residues" evidence="1">
    <location>
        <begin position="112"/>
        <end position="136"/>
    </location>
</feature>
<dbReference type="VEuPathDB" id="VectorBase:CPIJ016030"/>
<protein>
    <submittedName>
        <fullName evidence="2 3">Uncharacterized protein</fullName>
    </submittedName>
</protein>
<gene>
    <name evidence="3" type="primary">6049606</name>
    <name evidence="2" type="ORF">CpipJ_CPIJ016030</name>
</gene>
<dbReference type="HOGENOM" id="CLU_033370_1_0_1"/>
<dbReference type="VEuPathDB" id="VectorBase:CQUJHB011258"/>
<sequence length="370" mass="42407">MEWVVPPLQVVYNTIDRMGGYKRPSYVPVHKNLFELQPELRQDITKVEKSIRLIRKRRRRRGISIEVAPDLAPGGQIQPPQGPQLQPQLQEDSTEEPTVEQHLSSIIADHRDEDDDDEDEDENTSGIDNDSDDWETITERRDDIIIQKGDDSNEYPHFHVTYWMFYPYSQGKVICTVNLGPLGPWPIPLIFGMCLGTKKEFGSHIGDWEHMSLFFRGRKEPDEMYVSAHDAGAFYSYERLTGTFEYRSQETRKGICSDRRFPKRSSPPATIRCCSRPRVHTACGPLRANTSMSACQGCTTSTGSERRGPRGEASRSSTRVTPGWLKFNGRWGNPKNRCHPLKRFGLHICEMTDGPTGIPRKKPHFKCKKR</sequence>
<name>B0X9L2_CULQU</name>
<proteinExistence type="predicted"/>
<reference evidence="2" key="1">
    <citation type="submission" date="2007-03" db="EMBL/GenBank/DDBJ databases">
        <title>Annotation of Culex pipiens quinquefasciatus.</title>
        <authorList>
            <consortium name="The Broad Institute Genome Sequencing Platform"/>
            <person name="Atkinson P.W."/>
            <person name="Hemingway J."/>
            <person name="Christensen B.M."/>
            <person name="Higgs S."/>
            <person name="Kodira C."/>
            <person name="Hannick L."/>
            <person name="Megy K."/>
            <person name="O'Leary S."/>
            <person name="Pearson M."/>
            <person name="Haas B.J."/>
            <person name="Mauceli E."/>
            <person name="Wortman J.R."/>
            <person name="Lee N.H."/>
            <person name="Guigo R."/>
            <person name="Stanke M."/>
            <person name="Alvarado L."/>
            <person name="Amedeo P."/>
            <person name="Antoine C.H."/>
            <person name="Arensburger P."/>
            <person name="Bidwell S.L."/>
            <person name="Crawford M."/>
            <person name="Camaro F."/>
            <person name="Devon K."/>
            <person name="Engels R."/>
            <person name="Hammond M."/>
            <person name="Howarth C."/>
            <person name="Koehrsen M."/>
            <person name="Lawson D."/>
            <person name="Montgomery P."/>
            <person name="Nene V."/>
            <person name="Nusbaum C."/>
            <person name="Puiu D."/>
            <person name="Romero-Severson J."/>
            <person name="Severson D.W."/>
            <person name="Shumway M."/>
            <person name="Sisk P."/>
            <person name="Stolte C."/>
            <person name="Zeng Q."/>
            <person name="Eisenstadt E."/>
            <person name="Fraser-Liggett C."/>
            <person name="Strausberg R."/>
            <person name="Galagan J."/>
            <person name="Birren B."/>
            <person name="Collins F.H."/>
        </authorList>
    </citation>
    <scope>NUCLEOTIDE SEQUENCE [LARGE SCALE GENOMIC DNA]</scope>
    <source>
        <strain evidence="2">JHB</strain>
    </source>
</reference>
<organism>
    <name type="scientific">Culex quinquefasciatus</name>
    <name type="common">Southern house mosquito</name>
    <name type="synonym">Culex pungens</name>
    <dbReference type="NCBI Taxonomy" id="7176"/>
    <lineage>
        <taxon>Eukaryota</taxon>
        <taxon>Metazoa</taxon>
        <taxon>Ecdysozoa</taxon>
        <taxon>Arthropoda</taxon>
        <taxon>Hexapoda</taxon>
        <taxon>Insecta</taxon>
        <taxon>Pterygota</taxon>
        <taxon>Neoptera</taxon>
        <taxon>Endopterygota</taxon>
        <taxon>Diptera</taxon>
        <taxon>Nematocera</taxon>
        <taxon>Culicoidea</taxon>
        <taxon>Culicidae</taxon>
        <taxon>Culicinae</taxon>
        <taxon>Culicini</taxon>
        <taxon>Culex</taxon>
        <taxon>Culex</taxon>
    </lineage>
</organism>
<dbReference type="Proteomes" id="UP000002320">
    <property type="component" value="Unassembled WGS sequence"/>
</dbReference>
<dbReference type="OrthoDB" id="188042at2759"/>
<reference evidence="3" key="2">
    <citation type="submission" date="2021-02" db="UniProtKB">
        <authorList>
            <consortium name="EnsemblMetazoa"/>
        </authorList>
    </citation>
    <scope>IDENTIFICATION</scope>
    <source>
        <strain evidence="3">JHB</strain>
    </source>
</reference>
<evidence type="ECO:0000313" key="3">
    <source>
        <dbReference type="EnsemblMetazoa" id="CPIJ016030-PA"/>
    </source>
</evidence>